<feature type="region of interest" description="Disordered" evidence="1">
    <location>
        <begin position="24"/>
        <end position="43"/>
    </location>
</feature>
<protein>
    <submittedName>
        <fullName evidence="2">Uncharacterized protein</fullName>
    </submittedName>
</protein>
<dbReference type="OMA" id="HCNSPET"/>
<reference evidence="3" key="1">
    <citation type="submission" date="2003-08" db="EMBL/GenBank/DDBJ databases">
        <authorList>
            <person name="Birren B."/>
            <person name="Nusbaum C."/>
            <person name="Abebe A."/>
            <person name="Abouelleil A."/>
            <person name="Adekoya E."/>
            <person name="Ait-zahra M."/>
            <person name="Allen N."/>
            <person name="Allen T."/>
            <person name="An P."/>
            <person name="Anderson M."/>
            <person name="Anderson S."/>
            <person name="Arachchi H."/>
            <person name="Armbruster J."/>
            <person name="Bachantsang P."/>
            <person name="Baldwin J."/>
            <person name="Barry A."/>
            <person name="Bayul T."/>
            <person name="Blitshsteyn B."/>
            <person name="Bloom T."/>
            <person name="Blye J."/>
            <person name="Boguslavskiy L."/>
            <person name="Borowsky M."/>
            <person name="Boukhgalter B."/>
            <person name="Brunache A."/>
            <person name="Butler J."/>
            <person name="Calixte N."/>
            <person name="Calvo S."/>
            <person name="Camarata J."/>
            <person name="Campo K."/>
            <person name="Chang J."/>
            <person name="Cheshatsang Y."/>
            <person name="Citroen M."/>
            <person name="Collymore A."/>
            <person name="Considine T."/>
            <person name="Cook A."/>
            <person name="Cooke P."/>
            <person name="Corum B."/>
            <person name="Cuomo C."/>
            <person name="David R."/>
            <person name="Dawoe T."/>
            <person name="Degray S."/>
            <person name="Dodge S."/>
            <person name="Dooley K."/>
            <person name="Dorje P."/>
            <person name="Dorjee K."/>
            <person name="Dorris L."/>
            <person name="Duffey N."/>
            <person name="Dupes A."/>
            <person name="Elkins T."/>
            <person name="Engels R."/>
            <person name="Erickson J."/>
            <person name="Farina A."/>
            <person name="Faro S."/>
            <person name="Ferreira P."/>
            <person name="Fischer H."/>
            <person name="Fitzgerald M."/>
            <person name="Foley K."/>
            <person name="Gage D."/>
            <person name="Galagan J."/>
            <person name="Gearin G."/>
            <person name="Gnerre S."/>
            <person name="Gnirke A."/>
            <person name="Goyette A."/>
            <person name="Graham J."/>
            <person name="Grandbois E."/>
            <person name="Gyaltsen K."/>
            <person name="Hafez N."/>
            <person name="Hagopian D."/>
            <person name="Hagos B."/>
            <person name="Hall J."/>
            <person name="Hatcher B."/>
            <person name="Heller A."/>
            <person name="Higgins H."/>
            <person name="Honan T."/>
            <person name="Horn A."/>
            <person name="Houde N."/>
            <person name="Hughes L."/>
            <person name="Hulme W."/>
            <person name="Husby E."/>
            <person name="Iliev I."/>
            <person name="Jaffe D."/>
            <person name="Jones C."/>
            <person name="Kamal M."/>
            <person name="Kamat A."/>
            <person name="Kamvysselis M."/>
            <person name="Karlsson E."/>
            <person name="Kells C."/>
            <person name="Kieu A."/>
            <person name="Kisner P."/>
            <person name="Kodira C."/>
            <person name="Kulbokas E."/>
            <person name="Labutti K."/>
            <person name="Lama D."/>
            <person name="Landers T."/>
            <person name="Leger J."/>
            <person name="Levine S."/>
            <person name="Lewis D."/>
            <person name="Lewis T."/>
            <person name="Lindblad-toh K."/>
            <person name="Liu X."/>
            <person name="Lokyitsang T."/>
            <person name="Lokyitsang Y."/>
            <person name="Lucien O."/>
            <person name="Lui A."/>
            <person name="Ma L.J."/>
            <person name="Mabbitt R."/>
            <person name="Macdonald J."/>
            <person name="Maclean C."/>
            <person name="Major J."/>
            <person name="Manning J."/>
            <person name="Marabella R."/>
            <person name="Maru K."/>
            <person name="Matthews C."/>
            <person name="Mauceli E."/>
            <person name="Mccarthy M."/>
            <person name="Mcdonough S."/>
            <person name="Mcghee T."/>
            <person name="Meldrim J."/>
            <person name="Meneus L."/>
            <person name="Mesirov J."/>
            <person name="Mihalev A."/>
            <person name="Mihova T."/>
            <person name="Mikkelsen T."/>
            <person name="Mlenga V."/>
            <person name="Moru K."/>
            <person name="Mozes J."/>
            <person name="Mulrain L."/>
            <person name="Munson G."/>
            <person name="Naylor J."/>
            <person name="Newes C."/>
            <person name="Nguyen C."/>
            <person name="Nguyen N."/>
            <person name="Nguyen T."/>
            <person name="Nicol R."/>
            <person name="Nielsen C."/>
            <person name="Nizzari M."/>
            <person name="Norbu C."/>
            <person name="Norbu N."/>
            <person name="O'donnell P."/>
            <person name="Okoawo O."/>
            <person name="O'leary S."/>
            <person name="Omotosho B."/>
            <person name="O'neill K."/>
            <person name="Osman S."/>
            <person name="Parker S."/>
            <person name="Perrin D."/>
            <person name="Phunkhang P."/>
            <person name="Piqani B."/>
            <person name="Purcell S."/>
            <person name="Rachupka T."/>
            <person name="Ramasamy U."/>
            <person name="Rameau R."/>
            <person name="Ray V."/>
            <person name="Raymond C."/>
            <person name="Retta R."/>
            <person name="Richardson S."/>
            <person name="Rise C."/>
            <person name="Rodriguez J."/>
            <person name="Rogers J."/>
            <person name="Rogov P."/>
            <person name="Rutman M."/>
            <person name="Schupbach R."/>
            <person name="Seaman C."/>
            <person name="Settipalli S."/>
            <person name="Sharpe T."/>
            <person name="Sheridan J."/>
            <person name="Sherpa N."/>
            <person name="Shi J."/>
            <person name="Smirnov S."/>
            <person name="Smith C."/>
            <person name="Sougnez C."/>
            <person name="Spencer B."/>
            <person name="Stalker J."/>
            <person name="Stange-thomann N."/>
            <person name="Stavropoulos S."/>
            <person name="Stetson K."/>
            <person name="Stone C."/>
            <person name="Stone S."/>
            <person name="Stubbs M."/>
            <person name="Talamas J."/>
            <person name="Tchuinga P."/>
            <person name="Tenzing P."/>
            <person name="Tesfaye S."/>
            <person name="Theodore J."/>
            <person name="Thoulutsang Y."/>
            <person name="Topham K."/>
            <person name="Towey S."/>
            <person name="Tsamla T."/>
            <person name="Tsomo N."/>
            <person name="Vallee D."/>
            <person name="Vassiliev H."/>
            <person name="Venkataraman V."/>
            <person name="Vinson J."/>
            <person name="Vo A."/>
            <person name="Wade C."/>
            <person name="Wang S."/>
            <person name="Wangchuk T."/>
            <person name="Wangdi T."/>
            <person name="Whittaker C."/>
            <person name="Wilkinson J."/>
            <person name="Wu Y."/>
            <person name="Wyman D."/>
            <person name="Yadav S."/>
            <person name="Yang S."/>
            <person name="Yang X."/>
            <person name="Yeager S."/>
            <person name="Yee E."/>
            <person name="Young G."/>
            <person name="Zainoun J."/>
            <person name="Zembeck L."/>
            <person name="Zimmer A."/>
            <person name="Zody M."/>
            <person name="Lander E."/>
        </authorList>
    </citation>
    <scope>NUCLEOTIDE SEQUENCE [LARGE SCALE GENOMIC DNA]</scope>
</reference>
<evidence type="ECO:0000313" key="3">
    <source>
        <dbReference type="Proteomes" id="UP000007875"/>
    </source>
</evidence>
<name>H2YY72_CIOSA</name>
<feature type="compositionally biased region" description="Low complexity" evidence="1">
    <location>
        <begin position="159"/>
        <end position="178"/>
    </location>
</feature>
<evidence type="ECO:0000313" key="2">
    <source>
        <dbReference type="Ensembl" id="ENSCSAVP00000010283.1"/>
    </source>
</evidence>
<sequence>MVLEACIDAKSLDERITEKAQLVTDSGLESPKEVQEETEHDTLTSKIREETEEAEIEILTEEPTCESTSSDLVIQDGEVSLLDGELYQDNEVRMENLKQFLREEENINTSVEECADERNNSKMSVSIERGGERKSSLKKPSAPNKKTNIPSLSTATAPAKRSSYASSGKKAASTGALGPVILKDSGEKSSPVIREASFAVFKHSDAKAPNRPPLAVLGHCNSPETTKGRSNRFGTSEQHSIKNQSRVPRYRGSRSSTQSITNAAALNGKEN</sequence>
<proteinExistence type="predicted"/>
<feature type="compositionally biased region" description="Polar residues" evidence="1">
    <location>
        <begin position="232"/>
        <end position="246"/>
    </location>
</feature>
<feature type="compositionally biased region" description="Polar residues" evidence="1">
    <location>
        <begin position="253"/>
        <end position="264"/>
    </location>
</feature>
<feature type="region of interest" description="Disordered" evidence="1">
    <location>
        <begin position="201"/>
        <end position="271"/>
    </location>
</feature>
<accession>H2YY72</accession>
<feature type="compositionally biased region" description="Basic and acidic residues" evidence="1">
    <location>
        <begin position="30"/>
        <end position="43"/>
    </location>
</feature>
<dbReference type="GeneTree" id="ENSGT00660000097262"/>
<evidence type="ECO:0000256" key="1">
    <source>
        <dbReference type="SAM" id="MobiDB-lite"/>
    </source>
</evidence>
<reference evidence="2" key="3">
    <citation type="submission" date="2025-09" db="UniProtKB">
        <authorList>
            <consortium name="Ensembl"/>
        </authorList>
    </citation>
    <scope>IDENTIFICATION</scope>
</reference>
<dbReference type="Ensembl" id="ENSCSAVT00000010408.1">
    <property type="protein sequence ID" value="ENSCSAVP00000010283.1"/>
    <property type="gene ID" value="ENSCSAVG00000006064.1"/>
</dbReference>
<feature type="compositionally biased region" description="Polar residues" evidence="1">
    <location>
        <begin position="144"/>
        <end position="156"/>
    </location>
</feature>
<reference evidence="2" key="2">
    <citation type="submission" date="2025-08" db="UniProtKB">
        <authorList>
            <consortium name="Ensembl"/>
        </authorList>
    </citation>
    <scope>IDENTIFICATION</scope>
</reference>
<dbReference type="AlphaFoldDB" id="H2YY72"/>
<keyword evidence="3" id="KW-1185">Reference proteome</keyword>
<dbReference type="HOGENOM" id="CLU_1026569_0_0_1"/>
<dbReference type="Proteomes" id="UP000007875">
    <property type="component" value="Unassembled WGS sequence"/>
</dbReference>
<feature type="region of interest" description="Disordered" evidence="1">
    <location>
        <begin position="111"/>
        <end position="189"/>
    </location>
</feature>
<organism evidence="2 3">
    <name type="scientific">Ciona savignyi</name>
    <name type="common">Pacific transparent sea squirt</name>
    <dbReference type="NCBI Taxonomy" id="51511"/>
    <lineage>
        <taxon>Eukaryota</taxon>
        <taxon>Metazoa</taxon>
        <taxon>Chordata</taxon>
        <taxon>Tunicata</taxon>
        <taxon>Ascidiacea</taxon>
        <taxon>Phlebobranchia</taxon>
        <taxon>Cionidae</taxon>
        <taxon>Ciona</taxon>
    </lineage>
</organism>